<organism evidence="2 3">
    <name type="scientific">Wuchereria bancrofti</name>
    <dbReference type="NCBI Taxonomy" id="6293"/>
    <lineage>
        <taxon>Eukaryota</taxon>
        <taxon>Metazoa</taxon>
        <taxon>Ecdysozoa</taxon>
        <taxon>Nematoda</taxon>
        <taxon>Chromadorea</taxon>
        <taxon>Rhabditida</taxon>
        <taxon>Spirurina</taxon>
        <taxon>Spiruromorpha</taxon>
        <taxon>Filarioidea</taxon>
        <taxon>Onchocercidae</taxon>
        <taxon>Wuchereria</taxon>
    </lineage>
</organism>
<name>J9FAQ1_WUCBA</name>
<accession>J9FAQ1</accession>
<evidence type="ECO:0000313" key="3">
    <source>
        <dbReference type="Proteomes" id="UP000004810"/>
    </source>
</evidence>
<sequence>MKQSKQIRDTATAEKIQSNQESSSWLTNKKKRLCIFCNKNPNSTVEQRIDRKTANCFYCKKSHNSACTTKTQKSKQPKDSGIDKGKVVIKNANISVNSNTKMEGK</sequence>
<dbReference type="EMBL" id="ADBV01000660">
    <property type="protein sequence ID" value="EJW86622.1"/>
    <property type="molecule type" value="Genomic_DNA"/>
</dbReference>
<proteinExistence type="predicted"/>
<dbReference type="AlphaFoldDB" id="J9FAQ1"/>
<dbReference type="Proteomes" id="UP000004810">
    <property type="component" value="Unassembled WGS sequence"/>
</dbReference>
<reference evidence="3" key="1">
    <citation type="submission" date="2012-08" db="EMBL/GenBank/DDBJ databases">
        <title>The Genome Sequence of Wuchereria bancrofti.</title>
        <authorList>
            <person name="Nutman T.B."/>
            <person name="Fink D.L."/>
            <person name="Russ C."/>
            <person name="Young S."/>
            <person name="Zeng Q."/>
            <person name="Koehrsen M."/>
            <person name="Alvarado L."/>
            <person name="Berlin A."/>
            <person name="Chapman S.B."/>
            <person name="Chen Z."/>
            <person name="Freedman E."/>
            <person name="Gellesch M."/>
            <person name="Goldberg J."/>
            <person name="Griggs A."/>
            <person name="Gujja S."/>
            <person name="Heilman E.R."/>
            <person name="Heiman D."/>
            <person name="Hepburn T."/>
            <person name="Howarth C."/>
            <person name="Jen D."/>
            <person name="Larson L."/>
            <person name="Lewis B."/>
            <person name="Mehta T."/>
            <person name="Park D."/>
            <person name="Pearson M."/>
            <person name="Roberts A."/>
            <person name="Saif S."/>
            <person name="Shea T."/>
            <person name="Shenoy N."/>
            <person name="Sisk P."/>
            <person name="Stolte C."/>
            <person name="Sykes S."/>
            <person name="Walk T."/>
            <person name="White J."/>
            <person name="Yandava C."/>
            <person name="Haas B."/>
            <person name="Henn M.R."/>
            <person name="Nusbaum C."/>
            <person name="Birren B."/>
        </authorList>
    </citation>
    <scope>NUCLEOTIDE SEQUENCE [LARGE SCALE GENOMIC DNA]</scope>
    <source>
        <strain evidence="3">NA</strain>
    </source>
</reference>
<comment type="caution">
    <text evidence="2">The sequence shown here is derived from an EMBL/GenBank/DDBJ whole genome shotgun (WGS) entry which is preliminary data.</text>
</comment>
<feature type="compositionally biased region" description="Basic and acidic residues" evidence="1">
    <location>
        <begin position="1"/>
        <end position="12"/>
    </location>
</feature>
<evidence type="ECO:0000313" key="2">
    <source>
        <dbReference type="EMBL" id="EJW86622.1"/>
    </source>
</evidence>
<feature type="compositionally biased region" description="Polar residues" evidence="1">
    <location>
        <begin position="15"/>
        <end position="24"/>
    </location>
</feature>
<gene>
    <name evidence="2" type="ORF">WUBG_02468</name>
</gene>
<feature type="region of interest" description="Disordered" evidence="1">
    <location>
        <begin position="1"/>
        <end position="24"/>
    </location>
</feature>
<protein>
    <submittedName>
        <fullName evidence="2">Uncharacterized protein</fullName>
    </submittedName>
</protein>
<evidence type="ECO:0000256" key="1">
    <source>
        <dbReference type="SAM" id="MobiDB-lite"/>
    </source>
</evidence>